<dbReference type="PROSITE" id="PS51375">
    <property type="entry name" value="PPR"/>
    <property type="match status" value="4"/>
</dbReference>
<feature type="repeat" description="PPR" evidence="2">
    <location>
        <begin position="221"/>
        <end position="251"/>
    </location>
</feature>
<dbReference type="InterPro" id="IPR002885">
    <property type="entry name" value="PPR_rpt"/>
</dbReference>
<proteinExistence type="predicted"/>
<keyword evidence="1" id="KW-0677">Repeat</keyword>
<feature type="repeat" description="PPR" evidence="2">
    <location>
        <begin position="252"/>
        <end position="286"/>
    </location>
</feature>
<evidence type="ECO:0000313" key="4">
    <source>
        <dbReference type="Proteomes" id="UP000008311"/>
    </source>
</evidence>
<dbReference type="FunFam" id="1.25.40.10:FF:000125">
    <property type="entry name" value="Pentatricopeptide repeat-containing protein"/>
    <property type="match status" value="1"/>
</dbReference>
<dbReference type="GO" id="GO:0031425">
    <property type="term" value="P:chloroplast RNA processing"/>
    <property type="evidence" value="ECO:0000318"/>
    <property type="project" value="GO_Central"/>
</dbReference>
<dbReference type="InParanoid" id="B9SS09"/>
<evidence type="ECO:0000256" key="1">
    <source>
        <dbReference type="ARBA" id="ARBA00022737"/>
    </source>
</evidence>
<protein>
    <submittedName>
        <fullName evidence="3">Pentatricopeptide repeat-containing protein, putative</fullName>
    </submittedName>
</protein>
<dbReference type="eggNOG" id="KOG4197">
    <property type="taxonomic scope" value="Eukaryota"/>
</dbReference>
<name>B9SS09_RICCO</name>
<keyword evidence="4" id="KW-1185">Reference proteome</keyword>
<dbReference type="GO" id="GO:0003723">
    <property type="term" value="F:RNA binding"/>
    <property type="evidence" value="ECO:0007669"/>
    <property type="project" value="InterPro"/>
</dbReference>
<dbReference type="NCBIfam" id="TIGR00756">
    <property type="entry name" value="PPR"/>
    <property type="match status" value="5"/>
</dbReference>
<dbReference type="GO" id="GO:0009451">
    <property type="term" value="P:RNA modification"/>
    <property type="evidence" value="ECO:0000318"/>
    <property type="project" value="GO_Central"/>
</dbReference>
<dbReference type="Gene3D" id="1.25.40.10">
    <property type="entry name" value="Tetratricopeptide repeat domain"/>
    <property type="match status" value="3"/>
</dbReference>
<sequence>MTVNFSRSSLALNKFIKSQKNLSEPSPKLFPNDPKPTQITPTLDPKVLVLDLNHQLLQKLELSCINIKQFNQIHTQLIVLGLFQHPLAAGRYIKKLCNTYFNLLSHCVYLYDYIEQPDAFICNTIIRCFVSLNNDPFGALRFYYDKMIAKWVLPNRYTFPLLVKVCADIGSLKEGQKAHACVVKFGFEFDAYVRNSLLHMYSACGRVLDARLLFESGFVLDLVSWNSMIIGYVKNGDIGLARELFDEMPERDAFSWNSMISGYVGAGDVEAAKKLFDNMPSRDVVSWNCMIDGYAKIRNVSVARWLFNQMPFRNIVSWNIMLALYLKCKNYGECLKLFDRMIEERELRPNKASLMSVLTACANFRRLDLGKWIHSYIKDNEVESDELLSTALLTMYAKCGMMDFARHIFTKMPHKSVVSWNSMIMGYAINGHAEKALETFLEMEKSSMMPNAATFVSVLSACSHAELLLEGWWYFDLMQRKYKIEPKVEHCGCMVDLLRQAEAVLEDSLRTNNIFGCV</sequence>
<feature type="repeat" description="PPR" evidence="2">
    <location>
        <begin position="416"/>
        <end position="450"/>
    </location>
</feature>
<dbReference type="Proteomes" id="UP000008311">
    <property type="component" value="Unassembled WGS sequence"/>
</dbReference>
<gene>
    <name evidence="3" type="ORF">RCOM_0519630</name>
</gene>
<dbReference type="SUPFAM" id="SSF48452">
    <property type="entry name" value="TPR-like"/>
    <property type="match status" value="1"/>
</dbReference>
<feature type="repeat" description="PPR" evidence="2">
    <location>
        <begin position="314"/>
        <end position="349"/>
    </location>
</feature>
<accession>B9SS09</accession>
<dbReference type="Pfam" id="PF01535">
    <property type="entry name" value="PPR"/>
    <property type="match status" value="3"/>
</dbReference>
<dbReference type="PANTHER" id="PTHR47926:SF485">
    <property type="entry name" value="REPEAT-LIKE SUPERFAMILY PROTEIN, PUTATIVE-RELATED"/>
    <property type="match status" value="1"/>
</dbReference>
<dbReference type="InterPro" id="IPR046960">
    <property type="entry name" value="PPR_At4g14850-like_plant"/>
</dbReference>
<evidence type="ECO:0000256" key="2">
    <source>
        <dbReference type="PROSITE-ProRule" id="PRU00708"/>
    </source>
</evidence>
<dbReference type="FunFam" id="1.25.40.10:FF:000242">
    <property type="entry name" value="Pentatricopeptide repeat-containing protein"/>
    <property type="match status" value="1"/>
</dbReference>
<dbReference type="PANTHER" id="PTHR47926">
    <property type="entry name" value="PENTATRICOPEPTIDE REPEAT-CONTAINING PROTEIN"/>
    <property type="match status" value="1"/>
</dbReference>
<dbReference type="InterPro" id="IPR011990">
    <property type="entry name" value="TPR-like_helical_dom_sf"/>
</dbReference>
<evidence type="ECO:0000313" key="3">
    <source>
        <dbReference type="EMBL" id="EEF33600.1"/>
    </source>
</evidence>
<dbReference type="FunFam" id="1.25.40.10:FF:000470">
    <property type="entry name" value="Pentatricopeptide repeat-containing protein At5g66520"/>
    <property type="match status" value="1"/>
</dbReference>
<dbReference type="GO" id="GO:0048731">
    <property type="term" value="P:system development"/>
    <property type="evidence" value="ECO:0007669"/>
    <property type="project" value="UniProtKB-ARBA"/>
</dbReference>
<reference evidence="4" key="1">
    <citation type="journal article" date="2010" name="Nat. Biotechnol.">
        <title>Draft genome sequence of the oilseed species Ricinus communis.</title>
        <authorList>
            <person name="Chan A.P."/>
            <person name="Crabtree J."/>
            <person name="Zhao Q."/>
            <person name="Lorenzi H."/>
            <person name="Orvis J."/>
            <person name="Puiu D."/>
            <person name="Melake-Berhan A."/>
            <person name="Jones K.M."/>
            <person name="Redman J."/>
            <person name="Chen G."/>
            <person name="Cahoon E.B."/>
            <person name="Gedil M."/>
            <person name="Stanke M."/>
            <person name="Haas B.J."/>
            <person name="Wortman J.R."/>
            <person name="Fraser-Liggett C.M."/>
            <person name="Ravel J."/>
            <person name="Rabinowicz P.D."/>
        </authorList>
    </citation>
    <scope>NUCLEOTIDE SEQUENCE [LARGE SCALE GENOMIC DNA]</scope>
    <source>
        <strain evidence="4">cv. Hale</strain>
    </source>
</reference>
<dbReference type="EMBL" id="EQ974105">
    <property type="protein sequence ID" value="EEF33600.1"/>
    <property type="molecule type" value="Genomic_DNA"/>
</dbReference>
<dbReference type="Pfam" id="PF13041">
    <property type="entry name" value="PPR_2"/>
    <property type="match status" value="2"/>
</dbReference>
<dbReference type="AlphaFoldDB" id="B9SS09"/>
<organism evidence="3 4">
    <name type="scientific">Ricinus communis</name>
    <name type="common">Castor bean</name>
    <dbReference type="NCBI Taxonomy" id="3988"/>
    <lineage>
        <taxon>Eukaryota</taxon>
        <taxon>Viridiplantae</taxon>
        <taxon>Streptophyta</taxon>
        <taxon>Embryophyta</taxon>
        <taxon>Tracheophyta</taxon>
        <taxon>Spermatophyta</taxon>
        <taxon>Magnoliopsida</taxon>
        <taxon>eudicotyledons</taxon>
        <taxon>Gunneridae</taxon>
        <taxon>Pentapetalae</taxon>
        <taxon>rosids</taxon>
        <taxon>fabids</taxon>
        <taxon>Malpighiales</taxon>
        <taxon>Euphorbiaceae</taxon>
        <taxon>Acalyphoideae</taxon>
        <taxon>Acalypheae</taxon>
        <taxon>Ricinus</taxon>
    </lineage>
</organism>